<evidence type="ECO:0000313" key="2">
    <source>
        <dbReference type="EMBL" id="KIN94978.1"/>
    </source>
</evidence>
<dbReference type="PANTHER" id="PTHR38248:SF2">
    <property type="entry name" value="FUNK1 11"/>
    <property type="match status" value="1"/>
</dbReference>
<evidence type="ECO:0000313" key="3">
    <source>
        <dbReference type="Proteomes" id="UP000054217"/>
    </source>
</evidence>
<dbReference type="Proteomes" id="UP000054217">
    <property type="component" value="Unassembled WGS sequence"/>
</dbReference>
<dbReference type="Pfam" id="PF17667">
    <property type="entry name" value="Pkinase_fungal"/>
    <property type="match status" value="1"/>
</dbReference>
<gene>
    <name evidence="2" type="ORF">M404DRAFT_335213</name>
</gene>
<name>A0A0C3NHR2_PISTI</name>
<dbReference type="EMBL" id="KN832081">
    <property type="protein sequence ID" value="KIN94978.1"/>
    <property type="molecule type" value="Genomic_DNA"/>
</dbReference>
<dbReference type="InterPro" id="IPR040976">
    <property type="entry name" value="Pkinase_fungal"/>
</dbReference>
<protein>
    <recommendedName>
        <fullName evidence="1">Fungal-type protein kinase domain-containing protein</fullName>
    </recommendedName>
</protein>
<proteinExistence type="predicted"/>
<dbReference type="HOGENOM" id="CLU_1421938_0_0_1"/>
<dbReference type="InParanoid" id="A0A0C3NHR2"/>
<feature type="domain" description="Fungal-type protein kinase" evidence="1">
    <location>
        <begin position="10"/>
        <end position="71"/>
    </location>
</feature>
<reference evidence="2 3" key="1">
    <citation type="submission" date="2014-04" db="EMBL/GenBank/DDBJ databases">
        <authorList>
            <consortium name="DOE Joint Genome Institute"/>
            <person name="Kuo A."/>
            <person name="Kohler A."/>
            <person name="Costa M.D."/>
            <person name="Nagy L.G."/>
            <person name="Floudas D."/>
            <person name="Copeland A."/>
            <person name="Barry K.W."/>
            <person name="Cichocki N."/>
            <person name="Veneault-Fourrey C."/>
            <person name="LaButti K."/>
            <person name="Lindquist E.A."/>
            <person name="Lipzen A."/>
            <person name="Lundell T."/>
            <person name="Morin E."/>
            <person name="Murat C."/>
            <person name="Sun H."/>
            <person name="Tunlid A."/>
            <person name="Henrissat B."/>
            <person name="Grigoriev I.V."/>
            <person name="Hibbett D.S."/>
            <person name="Martin F."/>
            <person name="Nordberg H.P."/>
            <person name="Cantor M.N."/>
            <person name="Hua S.X."/>
        </authorList>
    </citation>
    <scope>NUCLEOTIDE SEQUENCE [LARGE SCALE GENOMIC DNA]</scope>
    <source>
        <strain evidence="2 3">Marx 270</strain>
    </source>
</reference>
<keyword evidence="3" id="KW-1185">Reference proteome</keyword>
<reference evidence="3" key="2">
    <citation type="submission" date="2015-01" db="EMBL/GenBank/DDBJ databases">
        <title>Evolutionary Origins and Diversification of the Mycorrhizal Mutualists.</title>
        <authorList>
            <consortium name="DOE Joint Genome Institute"/>
            <consortium name="Mycorrhizal Genomics Consortium"/>
            <person name="Kohler A."/>
            <person name="Kuo A."/>
            <person name="Nagy L.G."/>
            <person name="Floudas D."/>
            <person name="Copeland A."/>
            <person name="Barry K.W."/>
            <person name="Cichocki N."/>
            <person name="Veneault-Fourrey C."/>
            <person name="LaButti K."/>
            <person name="Lindquist E.A."/>
            <person name="Lipzen A."/>
            <person name="Lundell T."/>
            <person name="Morin E."/>
            <person name="Murat C."/>
            <person name="Riley R."/>
            <person name="Ohm R."/>
            <person name="Sun H."/>
            <person name="Tunlid A."/>
            <person name="Henrissat B."/>
            <person name="Grigoriev I.V."/>
            <person name="Hibbett D.S."/>
            <person name="Martin F."/>
        </authorList>
    </citation>
    <scope>NUCLEOTIDE SEQUENCE [LARGE SCALE GENOMIC DNA]</scope>
    <source>
        <strain evidence="3">Marx 270</strain>
    </source>
</reference>
<evidence type="ECO:0000259" key="1">
    <source>
        <dbReference type="Pfam" id="PF17667"/>
    </source>
</evidence>
<dbReference type="PANTHER" id="PTHR38248">
    <property type="entry name" value="FUNK1 6"/>
    <property type="match status" value="1"/>
</dbReference>
<dbReference type="STRING" id="870435.A0A0C3NHR2"/>
<dbReference type="OrthoDB" id="5584477at2759"/>
<accession>A0A0C3NHR2</accession>
<sequence length="191" mass="21646">MYYRVGGKVMGVLNDYDLSSLASSANPLSNKRTGTIPFMAIDLLKEDGQDGKVKHLYRHDMESLIYVFIWISLQYKDGKPLNPGPLDSWAKVDARGFAAKKMSFLFVGEVPDDTNNYMLVSELMEFLLQEIQTHGRLKRAKVCARVRLIGASTETVKDDARRAMEALDCELEKEGDEDLYNRFLSRIPSVN</sequence>
<dbReference type="AlphaFoldDB" id="A0A0C3NHR2"/>
<organism evidence="2 3">
    <name type="scientific">Pisolithus tinctorius Marx 270</name>
    <dbReference type="NCBI Taxonomy" id="870435"/>
    <lineage>
        <taxon>Eukaryota</taxon>
        <taxon>Fungi</taxon>
        <taxon>Dikarya</taxon>
        <taxon>Basidiomycota</taxon>
        <taxon>Agaricomycotina</taxon>
        <taxon>Agaricomycetes</taxon>
        <taxon>Agaricomycetidae</taxon>
        <taxon>Boletales</taxon>
        <taxon>Sclerodermatineae</taxon>
        <taxon>Pisolithaceae</taxon>
        <taxon>Pisolithus</taxon>
    </lineage>
</organism>